<dbReference type="AlphaFoldDB" id="A0A370HZK8"/>
<dbReference type="Proteomes" id="UP000254869">
    <property type="component" value="Unassembled WGS sequence"/>
</dbReference>
<keyword evidence="2" id="KW-1185">Reference proteome</keyword>
<accession>A0A370HZK8</accession>
<gene>
    <name evidence="1" type="ORF">DFR76_109275</name>
</gene>
<sequence>MNWPTRLFEFDGGVLEVYDYGDSQGSRSCPGFYLELRGPAEATRDAIRQEAS</sequence>
<dbReference type="EMBL" id="QQBC01000009">
    <property type="protein sequence ID" value="RDI63935.1"/>
    <property type="molecule type" value="Genomic_DNA"/>
</dbReference>
<name>A0A370HZK8_9NOCA</name>
<comment type="caution">
    <text evidence="1">The sequence shown here is derived from an EMBL/GenBank/DDBJ whole genome shotgun (WGS) entry which is preliminary data.</text>
</comment>
<evidence type="ECO:0000313" key="2">
    <source>
        <dbReference type="Proteomes" id="UP000254869"/>
    </source>
</evidence>
<dbReference type="STRING" id="1210086.GCA_001613105_05401"/>
<proteinExistence type="predicted"/>
<evidence type="ECO:0000313" key="1">
    <source>
        <dbReference type="EMBL" id="RDI63935.1"/>
    </source>
</evidence>
<protein>
    <submittedName>
        <fullName evidence="1">Uncharacterized protein</fullName>
    </submittedName>
</protein>
<organism evidence="1 2">
    <name type="scientific">Nocardia pseudobrasiliensis</name>
    <dbReference type="NCBI Taxonomy" id="45979"/>
    <lineage>
        <taxon>Bacteria</taxon>
        <taxon>Bacillati</taxon>
        <taxon>Actinomycetota</taxon>
        <taxon>Actinomycetes</taxon>
        <taxon>Mycobacteriales</taxon>
        <taxon>Nocardiaceae</taxon>
        <taxon>Nocardia</taxon>
    </lineage>
</organism>
<reference evidence="1 2" key="1">
    <citation type="submission" date="2018-07" db="EMBL/GenBank/DDBJ databases">
        <title>Genomic Encyclopedia of Type Strains, Phase IV (KMG-IV): sequencing the most valuable type-strain genomes for metagenomic binning, comparative biology and taxonomic classification.</title>
        <authorList>
            <person name="Goeker M."/>
        </authorList>
    </citation>
    <scope>NUCLEOTIDE SEQUENCE [LARGE SCALE GENOMIC DNA]</scope>
    <source>
        <strain evidence="1 2">DSM 44290</strain>
    </source>
</reference>